<sequence length="591" mass="71014">MVKIRENIINILKKGDIPSYDYINYFDKVRNIKFQKDSFLQKNINALKNYYNDATEEEKAIINNVIFILEIFNSKKDALKDFLFRTLLFNHKKLNTKDIYYALDFFKNSPSALSPDLLIEVLKEILEPQYFFSLEANRRRSVFINILYIWHNPNIFVKLFWLEQLPIFKKLLDFAMKQNYIEDIMYIEFYIYHFYGNSSQTIKEWEKFNEMIEKPLSQYFKNWGSEHKLPKPYNYNNNKKRIAFLIDRLVTTSPLIVEYSLWKTLMKNNEFRENYEIFVYSMNYVEKQPDDKLWIEELKKLGITVYTPQYKFYQDGYFYNHLEKALDLREQILKDKIDILISFFGYAIPNFLFSTRTAPKQIFWSHGNCTSEIENIDLRISHFPQECKNYDWKIFDIQIDEEFLIGSQQNQIEAKKIKEKLLKKFGKDTVILGTIGRFVKIDSNEYIKLIAEIMKQNPNTIYLACGHGNENSIKEKLKKYNIDKKRFIFNGMVNPHVYGWVIDIWPDSFPLGQGKSKDEFIAKKRPVIFHIKRKIKSNKKNKVFIANDDKEYIEMVTALIKNAKKREEIGNLEYKQWYENKKNIFLKIINK</sequence>
<dbReference type="Gene3D" id="3.40.50.2000">
    <property type="entry name" value="Glycogen Phosphorylase B"/>
    <property type="match status" value="1"/>
</dbReference>
<proteinExistence type="predicted"/>
<keyword evidence="2" id="KW-1185">Reference proteome</keyword>
<dbReference type="Gene3D" id="3.40.50.11380">
    <property type="match status" value="1"/>
</dbReference>
<gene>
    <name evidence="1" type="ORF">LNAT_P0906</name>
</gene>
<reference evidence="1 2" key="1">
    <citation type="journal article" date="2017" name="Syst. Appl. Microbiol.">
        <title>Lebetimonas natsushimae sp. nov., a novel strictly anaerobic, moderately thermophilic chemoautotroph isolated from a deep-sea hydrothermal vent polychaete nest in the Mid-Okinawa Trough.</title>
        <authorList>
            <person name="Nagata R."/>
            <person name="Takaki Y."/>
            <person name="Tame A."/>
            <person name="Nunoura T."/>
            <person name="Muto H."/>
            <person name="Mino S."/>
            <person name="Sawayama S."/>
            <person name="Takai K."/>
            <person name="Nakagawa S."/>
        </authorList>
    </citation>
    <scope>NUCLEOTIDE SEQUENCE [LARGE SCALE GENOMIC DNA]</scope>
    <source>
        <strain evidence="1 2">HS1857</strain>
    </source>
</reference>
<comment type="caution">
    <text evidence="1">The sequence shown here is derived from an EMBL/GenBank/DDBJ whole genome shotgun (WGS) entry which is preliminary data.</text>
</comment>
<evidence type="ECO:0000313" key="1">
    <source>
        <dbReference type="EMBL" id="GAX87609.1"/>
    </source>
</evidence>
<evidence type="ECO:0000313" key="2">
    <source>
        <dbReference type="Proteomes" id="UP000217944"/>
    </source>
</evidence>
<protein>
    <submittedName>
        <fullName evidence="1">Uncharacterized protein</fullName>
    </submittedName>
</protein>
<dbReference type="EMBL" id="BDME01000002">
    <property type="protein sequence ID" value="GAX87609.1"/>
    <property type="molecule type" value="Genomic_DNA"/>
</dbReference>
<accession>A0A292YE74</accession>
<organism evidence="1 2">
    <name type="scientific">Lebetimonas natsushimae</name>
    <dbReference type="NCBI Taxonomy" id="1936991"/>
    <lineage>
        <taxon>Bacteria</taxon>
        <taxon>Pseudomonadati</taxon>
        <taxon>Campylobacterota</taxon>
        <taxon>Epsilonproteobacteria</taxon>
        <taxon>Nautiliales</taxon>
        <taxon>Nautiliaceae</taxon>
        <taxon>Lebetimonas</taxon>
    </lineage>
</organism>
<dbReference type="RefSeq" id="WP_096258835.1">
    <property type="nucleotide sequence ID" value="NZ_BDME01000002.1"/>
</dbReference>
<name>A0A292YE74_9BACT</name>
<dbReference type="AlphaFoldDB" id="A0A292YE74"/>
<dbReference type="SUPFAM" id="SSF53756">
    <property type="entry name" value="UDP-Glycosyltransferase/glycogen phosphorylase"/>
    <property type="match status" value="1"/>
</dbReference>
<dbReference type="Proteomes" id="UP000217944">
    <property type="component" value="Unassembled WGS sequence"/>
</dbReference>
<dbReference type="OrthoDB" id="9815673at2"/>